<proteinExistence type="predicted"/>
<protein>
    <submittedName>
        <fullName evidence="1">Uncharacterized protein</fullName>
    </submittedName>
</protein>
<comment type="caution">
    <text evidence="1">The sequence shown here is derived from an EMBL/GenBank/DDBJ whole genome shotgun (WGS) entry which is preliminary data.</text>
</comment>
<dbReference type="AlphaFoldDB" id="A0A7C4RWV9"/>
<gene>
    <name evidence="1" type="ORF">ENT77_08400</name>
</gene>
<dbReference type="EMBL" id="DSZY01000039">
    <property type="protein sequence ID" value="HGU41198.1"/>
    <property type="molecule type" value="Genomic_DNA"/>
</dbReference>
<evidence type="ECO:0000313" key="1">
    <source>
        <dbReference type="EMBL" id="HGU41198.1"/>
    </source>
</evidence>
<reference evidence="1" key="1">
    <citation type="journal article" date="2020" name="mSystems">
        <title>Genome- and Community-Level Interaction Insights into Carbon Utilization and Element Cycling Functions of Hydrothermarchaeota in Hydrothermal Sediment.</title>
        <authorList>
            <person name="Zhou Z."/>
            <person name="Liu Y."/>
            <person name="Xu W."/>
            <person name="Pan J."/>
            <person name="Luo Z.H."/>
            <person name="Li M."/>
        </authorList>
    </citation>
    <scope>NUCLEOTIDE SEQUENCE [LARGE SCALE GENOMIC DNA]</scope>
    <source>
        <strain evidence="1">SpSt-609</strain>
    </source>
</reference>
<name>A0A7C4RWV9_9BACT</name>
<accession>A0A7C4RWV9</accession>
<sequence>MVKRLQVLLLIALPLMVFSLSTNSSVRFTLTLDFQNEEPTQSLETEFNLNASAMSSGVDLSFGLIDGSLNTVRVSFKINEVTLDLYKNQTFGSSSDPLVLYSIRDGQDGLSIRFGALDLFAFNTLDLMYAQYGYSNGVLIVGKHGNKFDAAVSFGTNLWDLNLSFEAAWQDFGSLNTNNTVFLISVAGKSFNWGIRYLLSPSSELKLSYSPQLLGSNNITSLWYKFDLFGARFNTYLNTRFNFDEPLAGLVKNSELGLDVTFGDFTAYVRKNGFDDIISIAPTEWGKFSTGFSYSFSLFEGRGKFAYLFGKPAHNTVFTLGEVFYVEYGRSFGNVHLFAKYQKIIGYYEEPGTFFLEAKITGLGNAEAKFWLGNGDFYNNNTFKPVVGVQFGVW</sequence>
<organism evidence="1">
    <name type="scientific">Fervidobacterium thailandense</name>
    <dbReference type="NCBI Taxonomy" id="1008305"/>
    <lineage>
        <taxon>Bacteria</taxon>
        <taxon>Thermotogati</taxon>
        <taxon>Thermotogota</taxon>
        <taxon>Thermotogae</taxon>
        <taxon>Thermotogales</taxon>
        <taxon>Fervidobacteriaceae</taxon>
        <taxon>Fervidobacterium</taxon>
    </lineage>
</organism>